<feature type="compositionally biased region" description="Low complexity" evidence="1">
    <location>
        <begin position="101"/>
        <end position="111"/>
    </location>
</feature>
<evidence type="ECO:0000256" key="2">
    <source>
        <dbReference type="SAM" id="SignalP"/>
    </source>
</evidence>
<name>A0AAD2FHC4_9STRA</name>
<feature type="compositionally biased region" description="Basic and acidic residues" evidence="1">
    <location>
        <begin position="154"/>
        <end position="169"/>
    </location>
</feature>
<sequence>MIPSTKYLLLSLVSCLTTSGVVNGFSSSSMPPRPSIISQSLFSRSDSVVVLFGKNSKKGRLGGLLEEAGGTVAPTAPRSRSSSSSSSSTTKTSKKKKSSKGSDNSSSSSTTIAPGLAEWMTQQDNGGDNETEETVAAAAAAAAAETTKKAKKSDRREQQSIRKEQDEKRTAKIQAAIKTLEEALEENGNLEGILSAVRGLVQLGDDSNTSLKTLLSTKTRSDYRLAWVGGDDAVCHLGTGLHKVPLARLQEVFLSCMGRNRIEVSEVIRILGPFPNVRNILQGSTKVGTAKGSNGGSNGVESMNIVMDSMVDGTGKEILAGTDDNVRRVGLQIYFSDEKAIVAVVPPEDGVRNDPLEDNGAHVLVFVREEDLDDKLDQMRVS</sequence>
<evidence type="ECO:0000313" key="4">
    <source>
        <dbReference type="Proteomes" id="UP001295423"/>
    </source>
</evidence>
<keyword evidence="2" id="KW-0732">Signal</keyword>
<feature type="compositionally biased region" description="Low complexity" evidence="1">
    <location>
        <begin position="79"/>
        <end position="91"/>
    </location>
</feature>
<feature type="region of interest" description="Disordered" evidence="1">
    <location>
        <begin position="143"/>
        <end position="169"/>
    </location>
</feature>
<protein>
    <submittedName>
        <fullName evidence="3">Uncharacterized protein</fullName>
    </submittedName>
</protein>
<accession>A0AAD2FHC4</accession>
<gene>
    <name evidence="3" type="ORF">CYCCA115_LOCUS6456</name>
</gene>
<proteinExistence type="predicted"/>
<dbReference type="EMBL" id="CAKOGP040000779">
    <property type="protein sequence ID" value="CAJ1939157.1"/>
    <property type="molecule type" value="Genomic_DNA"/>
</dbReference>
<keyword evidence="4" id="KW-1185">Reference proteome</keyword>
<feature type="chain" id="PRO_5042255311" evidence="2">
    <location>
        <begin position="25"/>
        <end position="382"/>
    </location>
</feature>
<feature type="region of interest" description="Disordered" evidence="1">
    <location>
        <begin position="62"/>
        <end position="115"/>
    </location>
</feature>
<comment type="caution">
    <text evidence="3">The sequence shown here is derived from an EMBL/GenBank/DDBJ whole genome shotgun (WGS) entry which is preliminary data.</text>
</comment>
<reference evidence="3" key="1">
    <citation type="submission" date="2023-08" db="EMBL/GenBank/DDBJ databases">
        <authorList>
            <person name="Audoor S."/>
            <person name="Bilcke G."/>
        </authorList>
    </citation>
    <scope>NUCLEOTIDE SEQUENCE</scope>
</reference>
<feature type="signal peptide" evidence="2">
    <location>
        <begin position="1"/>
        <end position="24"/>
    </location>
</feature>
<dbReference type="AlphaFoldDB" id="A0AAD2FHC4"/>
<dbReference type="Proteomes" id="UP001295423">
    <property type="component" value="Unassembled WGS sequence"/>
</dbReference>
<organism evidence="3 4">
    <name type="scientific">Cylindrotheca closterium</name>
    <dbReference type="NCBI Taxonomy" id="2856"/>
    <lineage>
        <taxon>Eukaryota</taxon>
        <taxon>Sar</taxon>
        <taxon>Stramenopiles</taxon>
        <taxon>Ochrophyta</taxon>
        <taxon>Bacillariophyta</taxon>
        <taxon>Bacillariophyceae</taxon>
        <taxon>Bacillariophycidae</taxon>
        <taxon>Bacillariales</taxon>
        <taxon>Bacillariaceae</taxon>
        <taxon>Cylindrotheca</taxon>
    </lineage>
</organism>
<evidence type="ECO:0000313" key="3">
    <source>
        <dbReference type="EMBL" id="CAJ1939157.1"/>
    </source>
</evidence>
<evidence type="ECO:0000256" key="1">
    <source>
        <dbReference type="SAM" id="MobiDB-lite"/>
    </source>
</evidence>